<proteinExistence type="predicted"/>
<feature type="transmembrane region" description="Helical" evidence="1">
    <location>
        <begin position="9"/>
        <end position="29"/>
    </location>
</feature>
<keyword evidence="1" id="KW-1133">Transmembrane helix</keyword>
<keyword evidence="1" id="KW-0812">Transmembrane</keyword>
<gene>
    <name evidence="2" type="ORF">ACFQJ7_14310</name>
</gene>
<dbReference type="RefSeq" id="WP_267636686.1">
    <property type="nucleotide sequence ID" value="NZ_JAODIY010000005.1"/>
</dbReference>
<keyword evidence="1" id="KW-0472">Membrane</keyword>
<reference evidence="2 3" key="1">
    <citation type="journal article" date="2014" name="Int. J. Syst. Evol. Microbiol.">
        <title>Complete genome sequence of Corynebacterium casei LMG S-19264T (=DSM 44701T), isolated from a smear-ripened cheese.</title>
        <authorList>
            <consortium name="US DOE Joint Genome Institute (JGI-PGF)"/>
            <person name="Walter F."/>
            <person name="Albersmeier A."/>
            <person name="Kalinowski J."/>
            <person name="Ruckert C."/>
        </authorList>
    </citation>
    <scope>NUCLEOTIDE SEQUENCE [LARGE SCALE GENOMIC DNA]</scope>
    <source>
        <strain evidence="2 3">CGMCC 4.7215</strain>
    </source>
</reference>
<name>A0ABD5X7F9_9EURY</name>
<sequence>MLSESPPRYGVATILIIGSCSLIGLLGSIEQAGETGPLKTWLWIGMGLAGLYLLTVIANGVDQLNPDH</sequence>
<dbReference type="AlphaFoldDB" id="A0ABD5X7F9"/>
<comment type="caution">
    <text evidence="2">The sequence shown here is derived from an EMBL/GenBank/DDBJ whole genome shotgun (WGS) entry which is preliminary data.</text>
</comment>
<protein>
    <submittedName>
        <fullName evidence="2">Mn2+/Fe2+ transporter</fullName>
    </submittedName>
</protein>
<evidence type="ECO:0000256" key="1">
    <source>
        <dbReference type="SAM" id="Phobius"/>
    </source>
</evidence>
<dbReference type="EMBL" id="JBHSZQ010000049">
    <property type="protein sequence ID" value="MFC7127178.1"/>
    <property type="molecule type" value="Genomic_DNA"/>
</dbReference>
<accession>A0ABD5X7F9</accession>
<evidence type="ECO:0000313" key="3">
    <source>
        <dbReference type="Proteomes" id="UP001596414"/>
    </source>
</evidence>
<organism evidence="2 3">
    <name type="scientific">Halovenus rubra</name>
    <dbReference type="NCBI Taxonomy" id="869890"/>
    <lineage>
        <taxon>Archaea</taxon>
        <taxon>Methanobacteriati</taxon>
        <taxon>Methanobacteriota</taxon>
        <taxon>Stenosarchaea group</taxon>
        <taxon>Halobacteria</taxon>
        <taxon>Halobacteriales</taxon>
        <taxon>Haloarculaceae</taxon>
        <taxon>Halovenus</taxon>
    </lineage>
</organism>
<feature type="transmembrane region" description="Helical" evidence="1">
    <location>
        <begin position="41"/>
        <end position="61"/>
    </location>
</feature>
<evidence type="ECO:0000313" key="2">
    <source>
        <dbReference type="EMBL" id="MFC7127178.1"/>
    </source>
</evidence>
<dbReference type="Proteomes" id="UP001596414">
    <property type="component" value="Unassembled WGS sequence"/>
</dbReference>